<dbReference type="Gene3D" id="3.30.1380.20">
    <property type="entry name" value="Trafficking protein particle complex subunit 3"/>
    <property type="match status" value="1"/>
</dbReference>
<evidence type="ECO:0000313" key="2">
    <source>
        <dbReference type="EMBL" id="MBN1574143.1"/>
    </source>
</evidence>
<dbReference type="InterPro" id="IPR024096">
    <property type="entry name" value="NO_sig/Golgi_transp_ligand-bd"/>
</dbReference>
<dbReference type="Pfam" id="PF18546">
    <property type="entry name" value="MetOD1"/>
    <property type="match status" value="1"/>
</dbReference>
<sequence>MDPKKQLPNSLMYFILTELEELLGKNGINTVLKYKGLDRLVGNYPPADYNPGEPVETFSTIFTSIIEIFGEKGFKSVIRGAGKRSFLQMMETFPGLFGIGQLDMDGLDPVDRFKLVLKTYIENVTQMFGTSTSIDIQDDKIIENMPDCPWCVGVKAEGTICIIEADFVAGMAAWSGVTGINIKETLCMARGDETCQLEITFDK</sequence>
<evidence type="ECO:0000313" key="3">
    <source>
        <dbReference type="Proteomes" id="UP000809273"/>
    </source>
</evidence>
<accession>A0A9D8PQE2</accession>
<name>A0A9D8PQE2_9DELT</name>
<dbReference type="InterPro" id="IPR041359">
    <property type="entry name" value="MetOD1"/>
</dbReference>
<organism evidence="2 3">
    <name type="scientific">Candidatus Zymogenus saltonus</name>
    <dbReference type="NCBI Taxonomy" id="2844893"/>
    <lineage>
        <taxon>Bacteria</taxon>
        <taxon>Deltaproteobacteria</taxon>
        <taxon>Candidatus Zymogenia</taxon>
        <taxon>Candidatus Zymogeniales</taxon>
        <taxon>Candidatus Zymogenaceae</taxon>
        <taxon>Candidatus Zymogenus</taxon>
    </lineage>
</organism>
<dbReference type="AlphaFoldDB" id="A0A9D8PQE2"/>
<feature type="domain" description="Metanogen output" evidence="1">
    <location>
        <begin position="116"/>
        <end position="199"/>
    </location>
</feature>
<reference evidence="2" key="2">
    <citation type="submission" date="2021-01" db="EMBL/GenBank/DDBJ databases">
        <authorList>
            <person name="Hahn C.R."/>
            <person name="Youssef N.H."/>
            <person name="Elshahed M."/>
        </authorList>
    </citation>
    <scope>NUCLEOTIDE SEQUENCE</scope>
    <source>
        <strain evidence="2">Zod_Metabat.24</strain>
    </source>
</reference>
<dbReference type="SUPFAM" id="SSF111126">
    <property type="entry name" value="Ligand-binding domain in the NO signalling and Golgi transport"/>
    <property type="match status" value="1"/>
</dbReference>
<reference evidence="2" key="1">
    <citation type="journal article" date="2021" name="Environ. Microbiol.">
        <title>Genomic characterization of three novel Desulfobacterota classes expand the metabolic and phylogenetic diversity of the phylum.</title>
        <authorList>
            <person name="Murphy C.L."/>
            <person name="Biggerstaff J."/>
            <person name="Eichhorn A."/>
            <person name="Ewing E."/>
            <person name="Shahan R."/>
            <person name="Soriano D."/>
            <person name="Stewart S."/>
            <person name="VanMol K."/>
            <person name="Walker R."/>
            <person name="Walters P."/>
            <person name="Elshahed M.S."/>
            <person name="Youssef N.H."/>
        </authorList>
    </citation>
    <scope>NUCLEOTIDE SEQUENCE</scope>
    <source>
        <strain evidence="2">Zod_Metabat.24</strain>
    </source>
</reference>
<dbReference type="EMBL" id="JAFGIX010000068">
    <property type="protein sequence ID" value="MBN1574143.1"/>
    <property type="molecule type" value="Genomic_DNA"/>
</dbReference>
<dbReference type="Proteomes" id="UP000809273">
    <property type="component" value="Unassembled WGS sequence"/>
</dbReference>
<proteinExistence type="predicted"/>
<protein>
    <submittedName>
        <fullName evidence="2">4-vinyl reductase</fullName>
    </submittedName>
</protein>
<gene>
    <name evidence="2" type="ORF">JW984_13180</name>
</gene>
<evidence type="ECO:0000259" key="1">
    <source>
        <dbReference type="Pfam" id="PF18546"/>
    </source>
</evidence>
<comment type="caution">
    <text evidence="2">The sequence shown here is derived from an EMBL/GenBank/DDBJ whole genome shotgun (WGS) entry which is preliminary data.</text>
</comment>